<dbReference type="PANTHER" id="PTHR21569:SF16">
    <property type="entry name" value="RIBOSOMAL PROTEIN S16"/>
    <property type="match status" value="1"/>
</dbReference>
<dbReference type="GO" id="GO:0003723">
    <property type="term" value="F:RNA binding"/>
    <property type="evidence" value="ECO:0007669"/>
    <property type="project" value="TreeGrafter"/>
</dbReference>
<comment type="caution">
    <text evidence="6">The sequence shown here is derived from an EMBL/GenBank/DDBJ whole genome shotgun (WGS) entry which is preliminary data.</text>
</comment>
<protein>
    <recommendedName>
        <fullName evidence="4">Small ribosomal subunit protein uS9</fullName>
    </recommendedName>
    <alternativeName>
        <fullName evidence="5">40S ribosomal protein S16</fullName>
    </alternativeName>
</protein>
<evidence type="ECO:0000313" key="6">
    <source>
        <dbReference type="EMBL" id="OBS66031.1"/>
    </source>
</evidence>
<comment type="similarity">
    <text evidence="1">Belongs to the universal ribosomal protein uS9 family.</text>
</comment>
<organism evidence="6 7">
    <name type="scientific">Neotoma lepida</name>
    <name type="common">Desert woodrat</name>
    <dbReference type="NCBI Taxonomy" id="56216"/>
    <lineage>
        <taxon>Eukaryota</taxon>
        <taxon>Metazoa</taxon>
        <taxon>Chordata</taxon>
        <taxon>Craniata</taxon>
        <taxon>Vertebrata</taxon>
        <taxon>Euteleostomi</taxon>
        <taxon>Mammalia</taxon>
        <taxon>Eutheria</taxon>
        <taxon>Euarchontoglires</taxon>
        <taxon>Glires</taxon>
        <taxon>Rodentia</taxon>
        <taxon>Myomorpha</taxon>
        <taxon>Muroidea</taxon>
        <taxon>Cricetidae</taxon>
        <taxon>Neotominae</taxon>
        <taxon>Neotoma</taxon>
    </lineage>
</organism>
<dbReference type="EMBL" id="LZPO01087649">
    <property type="protein sequence ID" value="OBS66031.1"/>
    <property type="molecule type" value="Genomic_DNA"/>
</dbReference>
<dbReference type="Proteomes" id="UP000092124">
    <property type="component" value="Unassembled WGS sequence"/>
</dbReference>
<name>A0A1A6GIJ4_NEOLE</name>
<accession>A0A1A6GIJ4</accession>
<dbReference type="OrthoDB" id="426865at2759"/>
<dbReference type="GO" id="GO:0022627">
    <property type="term" value="C:cytosolic small ribosomal subunit"/>
    <property type="evidence" value="ECO:0007669"/>
    <property type="project" value="TreeGrafter"/>
</dbReference>
<keyword evidence="3" id="KW-0687">Ribonucleoprotein</keyword>
<sequence>MSPGDDGAAHAVVQVTGAILLLGKEQFAGIKGSGYMAQIYAIPQSISKSLVAYYQRYVDEASKKEIKDIPIQYDQPLLVGDPCRCGSRKFKGPGAHAPYQKSY</sequence>
<dbReference type="Pfam" id="PF00380">
    <property type="entry name" value="Ribosomal_S9"/>
    <property type="match status" value="1"/>
</dbReference>
<evidence type="ECO:0000256" key="1">
    <source>
        <dbReference type="ARBA" id="ARBA00005251"/>
    </source>
</evidence>
<reference evidence="6 7" key="1">
    <citation type="submission" date="2016-06" db="EMBL/GenBank/DDBJ databases">
        <title>The Draft Genome Sequence and Annotation of the Desert Woodrat Neotoma lepida.</title>
        <authorList>
            <person name="Campbell M."/>
            <person name="Oakeson K.F."/>
            <person name="Yandell M."/>
            <person name="Halpert J.R."/>
            <person name="Dearing D."/>
        </authorList>
    </citation>
    <scope>NUCLEOTIDE SEQUENCE [LARGE SCALE GENOMIC DNA]</scope>
    <source>
        <strain evidence="6">417</strain>
        <tissue evidence="6">Liver</tissue>
    </source>
</reference>
<dbReference type="InterPro" id="IPR020568">
    <property type="entry name" value="Ribosomal_Su5_D2-typ_SF"/>
</dbReference>
<gene>
    <name evidence="6" type="ORF">A6R68_05429</name>
</gene>
<evidence type="ECO:0000256" key="4">
    <source>
        <dbReference type="ARBA" id="ARBA00035259"/>
    </source>
</evidence>
<dbReference type="AlphaFoldDB" id="A0A1A6GIJ4"/>
<dbReference type="PANTHER" id="PTHR21569">
    <property type="entry name" value="RIBOSOMAL PROTEIN S9"/>
    <property type="match status" value="1"/>
</dbReference>
<dbReference type="SUPFAM" id="SSF54211">
    <property type="entry name" value="Ribosomal protein S5 domain 2-like"/>
    <property type="match status" value="1"/>
</dbReference>
<evidence type="ECO:0000256" key="3">
    <source>
        <dbReference type="ARBA" id="ARBA00023274"/>
    </source>
</evidence>
<dbReference type="GO" id="GO:0003735">
    <property type="term" value="F:structural constituent of ribosome"/>
    <property type="evidence" value="ECO:0007669"/>
    <property type="project" value="InterPro"/>
</dbReference>
<evidence type="ECO:0000256" key="5">
    <source>
        <dbReference type="ARBA" id="ARBA00043019"/>
    </source>
</evidence>
<proteinExistence type="inferred from homology"/>
<evidence type="ECO:0000256" key="2">
    <source>
        <dbReference type="ARBA" id="ARBA00022980"/>
    </source>
</evidence>
<keyword evidence="7" id="KW-1185">Reference proteome</keyword>
<dbReference type="InterPro" id="IPR000754">
    <property type="entry name" value="Ribosomal_uS9"/>
</dbReference>
<keyword evidence="2" id="KW-0689">Ribosomal protein</keyword>
<dbReference type="GO" id="GO:0000462">
    <property type="term" value="P:maturation of SSU-rRNA from tricistronic rRNA transcript (SSU-rRNA, 5.8S rRNA, LSU-rRNA)"/>
    <property type="evidence" value="ECO:0007669"/>
    <property type="project" value="TreeGrafter"/>
</dbReference>
<dbReference type="Gene3D" id="3.30.230.10">
    <property type="match status" value="1"/>
</dbReference>
<evidence type="ECO:0000313" key="7">
    <source>
        <dbReference type="Proteomes" id="UP000092124"/>
    </source>
</evidence>
<dbReference type="STRING" id="56216.A0A1A6GIJ4"/>
<dbReference type="InterPro" id="IPR014721">
    <property type="entry name" value="Ribsml_uS5_D2-typ_fold_subgr"/>
</dbReference>
<dbReference type="GO" id="GO:0006412">
    <property type="term" value="P:translation"/>
    <property type="evidence" value="ECO:0007669"/>
    <property type="project" value="InterPro"/>
</dbReference>